<feature type="domain" description="UspA" evidence="2">
    <location>
        <begin position="304"/>
        <end position="427"/>
    </location>
</feature>
<gene>
    <name evidence="3" type="ORF">DI536_05185</name>
</gene>
<dbReference type="InterPro" id="IPR006016">
    <property type="entry name" value="UspA"/>
</dbReference>
<dbReference type="Proteomes" id="UP000249061">
    <property type="component" value="Unassembled WGS sequence"/>
</dbReference>
<evidence type="ECO:0000313" key="3">
    <source>
        <dbReference type="EMBL" id="PZR16562.1"/>
    </source>
</evidence>
<evidence type="ECO:0000256" key="1">
    <source>
        <dbReference type="ARBA" id="ARBA00008791"/>
    </source>
</evidence>
<feature type="domain" description="UspA" evidence="2">
    <location>
        <begin position="154"/>
        <end position="288"/>
    </location>
</feature>
<dbReference type="InterPro" id="IPR006015">
    <property type="entry name" value="Universal_stress_UspA"/>
</dbReference>
<dbReference type="EMBL" id="QFQP01000003">
    <property type="protein sequence ID" value="PZR16562.1"/>
    <property type="molecule type" value="Genomic_DNA"/>
</dbReference>
<protein>
    <recommendedName>
        <fullName evidence="2">UspA domain-containing protein</fullName>
    </recommendedName>
</protein>
<sequence>MARSLKCNPGMKILCGVDFSEAAEHAVNAAAALARDTGHSLELVHVLDFPFSADAVAREHLLESSRRALESRASVLGASTRLVLGPVERGLTQAVQESAAALVVIGATGAGKRRGAGSHADALVRHARVPVLVVRDGRPFDAWQRGERSLAAMVGLERDGSGTSAWQFARALFGRHRTEWSGAHFYFPPEEQGRIGLEGPRSAVDADAKVEQVLRRELLAHYPGLGDSVHLEPNIGRASERLVAAARERKADVIVVGSHRRSAIERLWFGSVSRRVLHDAACSVLCVPRSPDDVGVRDSTTATALVAVDLTWLSRHVVEQACAALPADVSLTLLHVVPRQQLGVLDERDVFGAAQPQTEERVRQLAPASRHNVEVVVAESNDPARAILQASERFGARVIVLGLRTSAPGSVAADVLSASHRPTLLVPAPGR</sequence>
<dbReference type="PANTHER" id="PTHR46268:SF6">
    <property type="entry name" value="UNIVERSAL STRESS PROTEIN UP12"/>
    <property type="match status" value="1"/>
</dbReference>
<accession>A0A2W5TPI8</accession>
<evidence type="ECO:0000313" key="4">
    <source>
        <dbReference type="Proteomes" id="UP000249061"/>
    </source>
</evidence>
<dbReference type="Gene3D" id="3.40.50.12370">
    <property type="match status" value="1"/>
</dbReference>
<dbReference type="AlphaFoldDB" id="A0A2W5TPI8"/>
<comment type="caution">
    <text evidence="3">The sequence shown here is derived from an EMBL/GenBank/DDBJ whole genome shotgun (WGS) entry which is preliminary data.</text>
</comment>
<dbReference type="SUPFAM" id="SSF52402">
    <property type="entry name" value="Adenine nucleotide alpha hydrolases-like"/>
    <property type="match status" value="3"/>
</dbReference>
<dbReference type="Gene3D" id="3.40.50.620">
    <property type="entry name" value="HUPs"/>
    <property type="match status" value="2"/>
</dbReference>
<name>A0A2W5TPI8_9BACT</name>
<organism evidence="3 4">
    <name type="scientific">Archangium gephyra</name>
    <dbReference type="NCBI Taxonomy" id="48"/>
    <lineage>
        <taxon>Bacteria</taxon>
        <taxon>Pseudomonadati</taxon>
        <taxon>Myxococcota</taxon>
        <taxon>Myxococcia</taxon>
        <taxon>Myxococcales</taxon>
        <taxon>Cystobacterineae</taxon>
        <taxon>Archangiaceae</taxon>
        <taxon>Archangium</taxon>
    </lineage>
</organism>
<dbReference type="InterPro" id="IPR014729">
    <property type="entry name" value="Rossmann-like_a/b/a_fold"/>
</dbReference>
<reference evidence="3 4" key="1">
    <citation type="submission" date="2017-08" db="EMBL/GenBank/DDBJ databases">
        <title>Infants hospitalized years apart are colonized by the same room-sourced microbial strains.</title>
        <authorList>
            <person name="Brooks B."/>
            <person name="Olm M.R."/>
            <person name="Firek B.A."/>
            <person name="Baker R."/>
            <person name="Thomas B.C."/>
            <person name="Morowitz M.J."/>
            <person name="Banfield J.F."/>
        </authorList>
    </citation>
    <scope>NUCLEOTIDE SEQUENCE [LARGE SCALE GENOMIC DNA]</scope>
    <source>
        <strain evidence="3">S2_003_000_R2_14</strain>
    </source>
</reference>
<dbReference type="Pfam" id="PF00582">
    <property type="entry name" value="Usp"/>
    <property type="match status" value="3"/>
</dbReference>
<dbReference type="PANTHER" id="PTHR46268">
    <property type="entry name" value="STRESS RESPONSE PROTEIN NHAX"/>
    <property type="match status" value="1"/>
</dbReference>
<comment type="similarity">
    <text evidence="1">Belongs to the universal stress protein A family.</text>
</comment>
<dbReference type="CDD" id="cd00293">
    <property type="entry name" value="USP-like"/>
    <property type="match status" value="3"/>
</dbReference>
<dbReference type="PRINTS" id="PR01438">
    <property type="entry name" value="UNVRSLSTRESS"/>
</dbReference>
<feature type="domain" description="UspA" evidence="2">
    <location>
        <begin position="12"/>
        <end position="135"/>
    </location>
</feature>
<evidence type="ECO:0000259" key="2">
    <source>
        <dbReference type="Pfam" id="PF00582"/>
    </source>
</evidence>
<proteinExistence type="inferred from homology"/>